<dbReference type="InterPro" id="IPR023035">
    <property type="entry name" value="Ribosomal_uS9_bac/plastid"/>
</dbReference>
<dbReference type="InterPro" id="IPR020574">
    <property type="entry name" value="Ribosomal_uS9_CS"/>
</dbReference>
<dbReference type="FunFam" id="3.30.230.10:FF:000001">
    <property type="entry name" value="30S ribosomal protein S9"/>
    <property type="match status" value="1"/>
</dbReference>
<dbReference type="EMBL" id="DVOL01000084">
    <property type="protein sequence ID" value="HIV11175.1"/>
    <property type="molecule type" value="Genomic_DNA"/>
</dbReference>
<organism evidence="7 8">
    <name type="scientific">Candidatus Faeciplasma avium</name>
    <dbReference type="NCBI Taxonomy" id="2840798"/>
    <lineage>
        <taxon>Bacteria</taxon>
        <taxon>Bacillati</taxon>
        <taxon>Bacillota</taxon>
        <taxon>Clostridia</taxon>
        <taxon>Eubacteriales</taxon>
        <taxon>Oscillospiraceae</taxon>
        <taxon>Oscillospiraceae incertae sedis</taxon>
        <taxon>Candidatus Faeciplasma</taxon>
    </lineage>
</organism>
<proteinExistence type="inferred from homology"/>
<dbReference type="GO" id="GO:0022627">
    <property type="term" value="C:cytosolic small ribosomal subunit"/>
    <property type="evidence" value="ECO:0007669"/>
    <property type="project" value="TreeGrafter"/>
</dbReference>
<dbReference type="SUPFAM" id="SSF54211">
    <property type="entry name" value="Ribosomal protein S5 domain 2-like"/>
    <property type="match status" value="1"/>
</dbReference>
<dbReference type="InterPro" id="IPR020568">
    <property type="entry name" value="Ribosomal_Su5_D2-typ_SF"/>
</dbReference>
<reference evidence="7" key="2">
    <citation type="journal article" date="2021" name="PeerJ">
        <title>Extensive microbial diversity within the chicken gut microbiome revealed by metagenomics and culture.</title>
        <authorList>
            <person name="Gilroy R."/>
            <person name="Ravi A."/>
            <person name="Getino M."/>
            <person name="Pursley I."/>
            <person name="Horton D.L."/>
            <person name="Alikhan N.F."/>
            <person name="Baker D."/>
            <person name="Gharbi K."/>
            <person name="Hall N."/>
            <person name="Watson M."/>
            <person name="Adriaenssens E.M."/>
            <person name="Foster-Nyarko E."/>
            <person name="Jarju S."/>
            <person name="Secka A."/>
            <person name="Antonio M."/>
            <person name="Oren A."/>
            <person name="Chaudhuri R.R."/>
            <person name="La Ragione R."/>
            <person name="Hildebrand F."/>
            <person name="Pallen M.J."/>
        </authorList>
    </citation>
    <scope>NUCLEOTIDE SEQUENCE</scope>
    <source>
        <strain evidence="7">1370</strain>
    </source>
</reference>
<evidence type="ECO:0000256" key="1">
    <source>
        <dbReference type="ARBA" id="ARBA00005251"/>
    </source>
</evidence>
<dbReference type="InterPro" id="IPR014721">
    <property type="entry name" value="Ribsml_uS5_D2-typ_fold_subgr"/>
</dbReference>
<dbReference type="Pfam" id="PF00380">
    <property type="entry name" value="Ribosomal_S9"/>
    <property type="match status" value="1"/>
</dbReference>
<evidence type="ECO:0000313" key="8">
    <source>
        <dbReference type="Proteomes" id="UP000823960"/>
    </source>
</evidence>
<keyword evidence="2 5" id="KW-0689">Ribosomal protein</keyword>
<evidence type="ECO:0000256" key="6">
    <source>
        <dbReference type="RuleBase" id="RU003815"/>
    </source>
</evidence>
<dbReference type="GO" id="GO:0006412">
    <property type="term" value="P:translation"/>
    <property type="evidence" value="ECO:0007669"/>
    <property type="project" value="UniProtKB-UniRule"/>
</dbReference>
<evidence type="ECO:0000256" key="3">
    <source>
        <dbReference type="ARBA" id="ARBA00023274"/>
    </source>
</evidence>
<name>A0A9D1NQW6_9FIRM</name>
<evidence type="ECO:0000256" key="4">
    <source>
        <dbReference type="ARBA" id="ARBA00035259"/>
    </source>
</evidence>
<evidence type="ECO:0000256" key="2">
    <source>
        <dbReference type="ARBA" id="ARBA00022980"/>
    </source>
</evidence>
<dbReference type="InterPro" id="IPR000754">
    <property type="entry name" value="Ribosomal_uS9"/>
</dbReference>
<dbReference type="AlphaFoldDB" id="A0A9D1NQW6"/>
<dbReference type="Proteomes" id="UP000823960">
    <property type="component" value="Unassembled WGS sequence"/>
</dbReference>
<reference evidence="7" key="1">
    <citation type="submission" date="2020-10" db="EMBL/GenBank/DDBJ databases">
        <authorList>
            <person name="Gilroy R."/>
        </authorList>
    </citation>
    <scope>NUCLEOTIDE SEQUENCE</scope>
    <source>
        <strain evidence="7">1370</strain>
    </source>
</reference>
<dbReference type="GO" id="GO:0003735">
    <property type="term" value="F:structural constituent of ribosome"/>
    <property type="evidence" value="ECO:0007669"/>
    <property type="project" value="InterPro"/>
</dbReference>
<protein>
    <recommendedName>
        <fullName evidence="4 5">Small ribosomal subunit protein uS9</fullName>
    </recommendedName>
</protein>
<evidence type="ECO:0000313" key="7">
    <source>
        <dbReference type="EMBL" id="HIV11175.1"/>
    </source>
</evidence>
<evidence type="ECO:0000256" key="5">
    <source>
        <dbReference type="HAMAP-Rule" id="MF_00532"/>
    </source>
</evidence>
<comment type="caution">
    <text evidence="7">The sequence shown here is derived from an EMBL/GenBank/DDBJ whole genome shotgun (WGS) entry which is preliminary data.</text>
</comment>
<dbReference type="PANTHER" id="PTHR21569:SF1">
    <property type="entry name" value="SMALL RIBOSOMAL SUBUNIT PROTEIN US9M"/>
    <property type="match status" value="1"/>
</dbReference>
<gene>
    <name evidence="5 7" type="primary">rpsI</name>
    <name evidence="7" type="ORF">IAD28_05750</name>
</gene>
<keyword evidence="3 5" id="KW-0687">Ribonucleoprotein</keyword>
<comment type="similarity">
    <text evidence="1 5 6">Belongs to the universal ribosomal protein uS9 family.</text>
</comment>
<sequence>MYESYAPYFYGTGRRKHSVARVRLYQGTGKVTVNGRDIDDYFGLETLKLIVRQPLNLCSVADSFDIVCTVAGGGVTGQAGAIRHGISRALLQYNAELRPQLKAAGFLTRDPRMKERKKYGLKAARRAPQFSKR</sequence>
<dbReference type="HAMAP" id="MF_00532_B">
    <property type="entry name" value="Ribosomal_uS9_B"/>
    <property type="match status" value="1"/>
</dbReference>
<dbReference type="Gene3D" id="3.30.230.10">
    <property type="match status" value="1"/>
</dbReference>
<accession>A0A9D1NQW6</accession>
<dbReference type="PROSITE" id="PS00360">
    <property type="entry name" value="RIBOSOMAL_S9"/>
    <property type="match status" value="1"/>
</dbReference>
<dbReference type="GO" id="GO:0003723">
    <property type="term" value="F:RNA binding"/>
    <property type="evidence" value="ECO:0007669"/>
    <property type="project" value="TreeGrafter"/>
</dbReference>
<dbReference type="PANTHER" id="PTHR21569">
    <property type="entry name" value="RIBOSOMAL PROTEIN S9"/>
    <property type="match status" value="1"/>
</dbReference>
<dbReference type="NCBIfam" id="NF001099">
    <property type="entry name" value="PRK00132.1"/>
    <property type="match status" value="1"/>
</dbReference>